<evidence type="ECO:0000313" key="6">
    <source>
        <dbReference type="Proteomes" id="UP000470051"/>
    </source>
</evidence>
<keyword evidence="5" id="KW-0540">Nuclease</keyword>
<name>A0ABX0B6Y4_9GAMM</name>
<reference evidence="5 6" key="1">
    <citation type="submission" date="2019-12" db="EMBL/GenBank/DDBJ databases">
        <title>Engineering Photorhabdus to improve their lethality against agricultural pests.</title>
        <authorList>
            <person name="Machado R.A.R."/>
        </authorList>
    </citation>
    <scope>NUCLEOTIDE SEQUENCE [LARGE SCALE GENOMIC DNA]</scope>
    <source>
        <strain evidence="5 6">M-HU2</strain>
    </source>
</reference>
<keyword evidence="2" id="KW-0680">Restriction system</keyword>
<accession>A0ABX0B6Y4</accession>
<dbReference type="Pfam" id="PF01420">
    <property type="entry name" value="Methylase_S"/>
    <property type="match status" value="2"/>
</dbReference>
<dbReference type="PANTHER" id="PTHR43140">
    <property type="entry name" value="TYPE-1 RESTRICTION ENZYME ECOKI SPECIFICITY PROTEIN"/>
    <property type="match status" value="1"/>
</dbReference>
<proteinExistence type="inferred from homology"/>
<dbReference type="Gene3D" id="3.90.220.20">
    <property type="entry name" value="DNA methylase specificity domains"/>
    <property type="match status" value="2"/>
</dbReference>
<evidence type="ECO:0000256" key="3">
    <source>
        <dbReference type="ARBA" id="ARBA00023125"/>
    </source>
</evidence>
<organism evidence="5 6">
    <name type="scientific">Photorhabdus kayaii</name>
    <dbReference type="NCBI Taxonomy" id="230088"/>
    <lineage>
        <taxon>Bacteria</taxon>
        <taxon>Pseudomonadati</taxon>
        <taxon>Pseudomonadota</taxon>
        <taxon>Gammaproteobacteria</taxon>
        <taxon>Enterobacterales</taxon>
        <taxon>Morganellaceae</taxon>
        <taxon>Photorhabdus</taxon>
    </lineage>
</organism>
<comment type="similarity">
    <text evidence="1">Belongs to the type-I restriction system S methylase family.</text>
</comment>
<dbReference type="InterPro" id="IPR051212">
    <property type="entry name" value="Type-I_RE_S_subunit"/>
</dbReference>
<dbReference type="CDD" id="cd17269">
    <property type="entry name" value="RMtype1_S_PluTORF4319P-TRD2-CR2_like"/>
    <property type="match status" value="1"/>
</dbReference>
<dbReference type="Proteomes" id="UP000470051">
    <property type="component" value="Unassembled WGS sequence"/>
</dbReference>
<keyword evidence="5" id="KW-0255">Endonuclease</keyword>
<gene>
    <name evidence="5" type="ORF">GPY42_15125</name>
</gene>
<evidence type="ECO:0000256" key="2">
    <source>
        <dbReference type="ARBA" id="ARBA00022747"/>
    </source>
</evidence>
<keyword evidence="6" id="KW-1185">Reference proteome</keyword>
<evidence type="ECO:0000259" key="4">
    <source>
        <dbReference type="Pfam" id="PF01420"/>
    </source>
</evidence>
<feature type="domain" description="Type I restriction modification DNA specificity" evidence="4">
    <location>
        <begin position="16"/>
        <end position="198"/>
    </location>
</feature>
<dbReference type="RefSeq" id="WP_113043819.1">
    <property type="nucleotide sequence ID" value="NZ_CAWPKC010000023.1"/>
</dbReference>
<dbReference type="EMBL" id="WSFE01000023">
    <property type="protein sequence ID" value="NDL26441.1"/>
    <property type="molecule type" value="Genomic_DNA"/>
</dbReference>
<dbReference type="SUPFAM" id="SSF116734">
    <property type="entry name" value="DNA methylase specificity domain"/>
    <property type="match status" value="2"/>
</dbReference>
<evidence type="ECO:0000256" key="1">
    <source>
        <dbReference type="ARBA" id="ARBA00010923"/>
    </source>
</evidence>
<feature type="domain" description="Type I restriction modification DNA specificity" evidence="4">
    <location>
        <begin position="217"/>
        <end position="377"/>
    </location>
</feature>
<dbReference type="PANTHER" id="PTHR43140:SF1">
    <property type="entry name" value="TYPE I RESTRICTION ENZYME ECOKI SPECIFICITY SUBUNIT"/>
    <property type="match status" value="1"/>
</dbReference>
<dbReference type="GO" id="GO:0004519">
    <property type="term" value="F:endonuclease activity"/>
    <property type="evidence" value="ECO:0007669"/>
    <property type="project" value="UniProtKB-KW"/>
</dbReference>
<dbReference type="CDD" id="cd17268">
    <property type="entry name" value="RMtype1_S_Ara36733I_TRD1-CR1_like"/>
    <property type="match status" value="1"/>
</dbReference>
<dbReference type="InterPro" id="IPR044946">
    <property type="entry name" value="Restrct_endonuc_typeI_TRD_sf"/>
</dbReference>
<evidence type="ECO:0000313" key="5">
    <source>
        <dbReference type="EMBL" id="NDL26441.1"/>
    </source>
</evidence>
<dbReference type="InterPro" id="IPR000055">
    <property type="entry name" value="Restrct_endonuc_typeI_TRD"/>
</dbReference>
<protein>
    <submittedName>
        <fullName evidence="5">Restriction endonuclease subunit S</fullName>
    </submittedName>
</protein>
<keyword evidence="3" id="KW-0238">DNA-binding</keyword>
<keyword evidence="5" id="KW-0378">Hydrolase</keyword>
<sequence length="400" mass="45440">MSNMSFMEKLLECAEVEWMALGEIGELVRGNGLQKKDFTETGVPAIHYGQIYTYYGLSTTKTKSFVSPELAKKLRKVNTGDVVITNTSENLEDVGKALVYLGEQQAVTGGHATIFKPSPIILGKYFAYFTQTTEFANEKRKYAKGAKVIDVSASDMAKIQIPIPYPEKLEKSLVFQTEIVRILDTFTELTAKLTAELTARKKQYNYYRDQLLSFEESEVEWKTLGEIATIGTGSRNTNEAVLDGQYPFFVRSQEPRAIDSFEFDETAIITAGDGVGVGKVFHYVSGKYALHQRAYRIVVRDDRFNSKFLFYYIRNNFAHYLTKVSVHASVTSLRKPMFEKYPIPIPPLAEQDRIVAILDKFDALTNSISEGLPREIELRQKQYEYYRDLLLSFPKPEVAA</sequence>
<comment type="caution">
    <text evidence="5">The sequence shown here is derived from an EMBL/GenBank/DDBJ whole genome shotgun (WGS) entry which is preliminary data.</text>
</comment>